<proteinExistence type="predicted"/>
<evidence type="ECO:0000313" key="3">
    <source>
        <dbReference type="EMBL" id="ASN68282.1"/>
    </source>
</evidence>
<keyword evidence="1" id="KW-0946">Virion</keyword>
<dbReference type="Pfam" id="PF03864">
    <property type="entry name" value="Phage_cap_E"/>
    <property type="match status" value="1"/>
</dbReference>
<name>A0A2H4J044_9CAUD</name>
<gene>
    <name evidence="3" type="ORF">10S11_20</name>
</gene>
<sequence length="342" mass="38574">MDWREFINSKEIATYIKGLALEMLIGEALFPRKKQLGMDLKYIKGAKKKPVVLKQSTFDTAVKIRALKAQVDERSKRMPFFKESVLINEEDRQQLLLAASAQNKELLMMIISQIYDNYLALVDGGDMQMERMRMQLLADGVINIISEDGDLQYDFEVPASHKEVLAGTAKWSNPDADIVGDFERWKKIMRDAGYPVPTRAIMTSKTFGYIALNKAIKLDIDKDGRTIMTDAIIKNYLKNKVGISIAMVSGTYKLEDDTEEQYFPDDKVTLIPDGSLGATYYGTTPEEADKLYGSKMDCSIVRTGIAITTMRKEDPVTVQTKVSQLGMPSFERADECFFATVN</sequence>
<dbReference type="InterPro" id="IPR005564">
    <property type="entry name" value="Major_capsid_GpE"/>
</dbReference>
<dbReference type="InterPro" id="IPR053738">
    <property type="entry name" value="Lambda_capsid_assembly"/>
</dbReference>
<protein>
    <recommendedName>
        <fullName evidence="4">Major capsid protein</fullName>
    </recommendedName>
</protein>
<accession>A0A2H4J044</accession>
<keyword evidence="1" id="KW-0167">Capsid protein</keyword>
<evidence type="ECO:0008006" key="4">
    <source>
        <dbReference type="Google" id="ProtNLM"/>
    </source>
</evidence>
<evidence type="ECO:0000256" key="2">
    <source>
        <dbReference type="ARBA" id="ARBA00023200"/>
    </source>
</evidence>
<organism evidence="3">
    <name type="scientific">uncultured Caudovirales phage</name>
    <dbReference type="NCBI Taxonomy" id="2100421"/>
    <lineage>
        <taxon>Viruses</taxon>
        <taxon>Duplodnaviria</taxon>
        <taxon>Heunggongvirae</taxon>
        <taxon>Uroviricota</taxon>
        <taxon>Caudoviricetes</taxon>
        <taxon>Peduoviridae</taxon>
        <taxon>Maltschvirus</taxon>
        <taxon>Maltschvirus maltsch</taxon>
    </lineage>
</organism>
<evidence type="ECO:0000256" key="1">
    <source>
        <dbReference type="ARBA" id="ARBA00022561"/>
    </source>
</evidence>
<reference evidence="3" key="1">
    <citation type="submission" date="2017-06" db="EMBL/GenBank/DDBJ databases">
        <title>Novel phages from South African skin metaviromes.</title>
        <authorList>
            <person name="van Zyl L.J."/>
            <person name="Abrahams Y."/>
            <person name="Stander E.A."/>
            <person name="Kirby B.M."/>
            <person name="Clavaud C."/>
            <person name="Farcet C."/>
            <person name="Breton L."/>
            <person name="Trindade M.I."/>
        </authorList>
    </citation>
    <scope>NUCLEOTIDE SEQUENCE</scope>
</reference>
<dbReference type="EMBL" id="MF417875">
    <property type="protein sequence ID" value="ASN68282.1"/>
    <property type="molecule type" value="Genomic_DNA"/>
</dbReference>
<dbReference type="Gene3D" id="3.90.1690.10">
    <property type="entry name" value="phage-related protein like domain"/>
    <property type="match status" value="1"/>
</dbReference>
<dbReference type="GO" id="GO:0019028">
    <property type="term" value="C:viral capsid"/>
    <property type="evidence" value="ECO:0007669"/>
    <property type="project" value="UniProtKB-KW"/>
</dbReference>
<keyword evidence="2" id="KW-1035">Host cytoplasm</keyword>